<reference evidence="2 3" key="1">
    <citation type="journal article" date="2019" name="Microbiol. Resour. Announc.">
        <title>High-quality draft genome sequence of Fusarium oxysporum f. sp. cubense strain 160527, a causal agent of Panama disease.</title>
        <authorList>
            <person name="Asai S."/>
            <person name="Ayukawa Y."/>
            <person name="Gan P."/>
            <person name="Masuda S."/>
            <person name="Komatsu K."/>
            <person name="Shirasu K."/>
            <person name="Arie T."/>
        </authorList>
    </citation>
    <scope>NUCLEOTIDE SEQUENCE [LARGE SCALE GENOMIC DNA]</scope>
    <source>
        <strain evidence="2 3">160527</strain>
    </source>
</reference>
<sequence>MDFRDHELPITPPSTPDYTDYDDDTNYDDEPDIETPLSQEDVNELCGTRPPTIKVEYLTLHLKAALSPASLPETWRVLEAQKIWEGDIYDWFAANQYKVIKRGREYTGFYWSFPRGLETFARFMPNCDFNYQAFQMRSELDHEAPTSRLSRNVLIFIPVPKCERDAAFPFEE</sequence>
<comment type="caution">
    <text evidence="2">The sequence shown here is derived from an EMBL/GenBank/DDBJ whole genome shotgun (WGS) entry which is preliminary data.</text>
</comment>
<proteinExistence type="predicted"/>
<evidence type="ECO:0000313" key="3">
    <source>
        <dbReference type="Proteomes" id="UP000320707"/>
    </source>
</evidence>
<gene>
    <name evidence="2" type="ORF">Focb16_v006024</name>
</gene>
<organism evidence="2 3">
    <name type="scientific">Fusarium oxysporum f. sp. cubense</name>
    <dbReference type="NCBI Taxonomy" id="61366"/>
    <lineage>
        <taxon>Eukaryota</taxon>
        <taxon>Fungi</taxon>
        <taxon>Dikarya</taxon>
        <taxon>Ascomycota</taxon>
        <taxon>Pezizomycotina</taxon>
        <taxon>Sordariomycetes</taxon>
        <taxon>Hypocreomycetidae</taxon>
        <taxon>Hypocreales</taxon>
        <taxon>Nectriaceae</taxon>
        <taxon>Fusarium</taxon>
        <taxon>Fusarium oxysporum species complex</taxon>
    </lineage>
</organism>
<dbReference type="EMBL" id="SRMI01000003">
    <property type="protein sequence ID" value="TVY74651.1"/>
    <property type="molecule type" value="Genomic_DNA"/>
</dbReference>
<protein>
    <submittedName>
        <fullName evidence="2">Uncharacterized protein</fullName>
    </submittedName>
</protein>
<feature type="compositionally biased region" description="Acidic residues" evidence="1">
    <location>
        <begin position="19"/>
        <end position="33"/>
    </location>
</feature>
<evidence type="ECO:0000256" key="1">
    <source>
        <dbReference type="SAM" id="MobiDB-lite"/>
    </source>
</evidence>
<feature type="region of interest" description="Disordered" evidence="1">
    <location>
        <begin position="1"/>
        <end position="34"/>
    </location>
</feature>
<evidence type="ECO:0000313" key="2">
    <source>
        <dbReference type="EMBL" id="TVY74651.1"/>
    </source>
</evidence>
<name>A0A559LK55_FUSOC</name>
<accession>A0A559LK55</accession>
<dbReference type="AlphaFoldDB" id="A0A559LK55"/>
<dbReference type="Proteomes" id="UP000320707">
    <property type="component" value="Unassembled WGS sequence"/>
</dbReference>